<sequence length="370" mass="40521">MAKLFVNGRNDNYQLTDVKCDIEQYGLPIVQVPKYIKNTPKKLVCVSTGCGHSIFINEKGKIFGVGDDQNCQLGTSKREIYKDIIEIKMSQKEKVTWAACGYDYTIFVTENGQLIFNGKGKSEITISLPKKAVFVAAGSDAPCAIDRVGDIHLFSKNIEDKPKSFHLPNPVFDIARSNFFTLAVTIDGKCYGNGEFNNRKDDFVEIESLKGIKVSHVYAFSRNACAVAADGRVFMRGPGSFGELGNGELNDSNEFVQCSITQNVKSAALGQSFALFITKKGTVFGCGKNSLASLMLGTNQGNISIPAESKHITEKASFACCGNYHSFVITESQIVHPGVSFFNVKLNAKKEASVEPTISNLFKFLDFTPE</sequence>
<dbReference type="Gene3D" id="2.130.10.30">
    <property type="entry name" value="Regulator of chromosome condensation 1/beta-lactamase-inhibitor protein II"/>
    <property type="match status" value="2"/>
</dbReference>
<dbReference type="PROSITE" id="PS00626">
    <property type="entry name" value="RCC1_2"/>
    <property type="match status" value="1"/>
</dbReference>
<organism evidence="2 3">
    <name type="scientific">Tritrichomonas foetus</name>
    <dbReference type="NCBI Taxonomy" id="1144522"/>
    <lineage>
        <taxon>Eukaryota</taxon>
        <taxon>Metamonada</taxon>
        <taxon>Parabasalia</taxon>
        <taxon>Tritrichomonadida</taxon>
        <taxon>Tritrichomonadidae</taxon>
        <taxon>Tritrichomonas</taxon>
    </lineage>
</organism>
<feature type="repeat" description="RCC1" evidence="1">
    <location>
        <begin position="60"/>
        <end position="111"/>
    </location>
</feature>
<dbReference type="EMBL" id="MLAK01001149">
    <property type="protein sequence ID" value="OHS96834.1"/>
    <property type="molecule type" value="Genomic_DNA"/>
</dbReference>
<dbReference type="InterPro" id="IPR000408">
    <property type="entry name" value="Reg_chr_condens"/>
</dbReference>
<evidence type="ECO:0000256" key="1">
    <source>
        <dbReference type="PROSITE-ProRule" id="PRU00235"/>
    </source>
</evidence>
<dbReference type="GeneID" id="94829727"/>
<dbReference type="InterPro" id="IPR009091">
    <property type="entry name" value="RCC1/BLIP-II"/>
</dbReference>
<dbReference type="PANTHER" id="PTHR45982:SF1">
    <property type="entry name" value="REGULATOR OF CHROMOSOME CONDENSATION"/>
    <property type="match status" value="1"/>
</dbReference>
<feature type="repeat" description="RCC1" evidence="1">
    <location>
        <begin position="281"/>
        <end position="332"/>
    </location>
</feature>
<gene>
    <name evidence="2" type="ORF">TRFO_09723</name>
</gene>
<evidence type="ECO:0000313" key="3">
    <source>
        <dbReference type="Proteomes" id="UP000179807"/>
    </source>
</evidence>
<dbReference type="VEuPathDB" id="TrichDB:TRFO_09723"/>
<protein>
    <recommendedName>
        <fullName evidence="4">Regulator of chromosome condensation</fullName>
    </recommendedName>
</protein>
<accession>A0A1J4JCA3</accession>
<dbReference type="PROSITE" id="PS50012">
    <property type="entry name" value="RCC1_3"/>
    <property type="match status" value="2"/>
</dbReference>
<dbReference type="PANTHER" id="PTHR45982">
    <property type="entry name" value="REGULATOR OF CHROMOSOME CONDENSATION"/>
    <property type="match status" value="1"/>
</dbReference>
<dbReference type="Proteomes" id="UP000179807">
    <property type="component" value="Unassembled WGS sequence"/>
</dbReference>
<dbReference type="AlphaFoldDB" id="A0A1J4JCA3"/>
<dbReference type="RefSeq" id="XP_068349971.1">
    <property type="nucleotide sequence ID" value="XM_068495023.1"/>
</dbReference>
<reference evidence="2" key="1">
    <citation type="submission" date="2016-10" db="EMBL/GenBank/DDBJ databases">
        <authorList>
            <person name="Benchimol M."/>
            <person name="Almeida L.G."/>
            <person name="Vasconcelos A.T."/>
            <person name="Perreira-Neves A."/>
            <person name="Rosa I.A."/>
            <person name="Tasca T."/>
            <person name="Bogo M.R."/>
            <person name="de Souza W."/>
        </authorList>
    </citation>
    <scope>NUCLEOTIDE SEQUENCE [LARGE SCALE GENOMIC DNA]</scope>
    <source>
        <strain evidence="2">K</strain>
    </source>
</reference>
<dbReference type="Pfam" id="PF00415">
    <property type="entry name" value="RCC1"/>
    <property type="match status" value="1"/>
</dbReference>
<evidence type="ECO:0000313" key="2">
    <source>
        <dbReference type="EMBL" id="OHS96834.1"/>
    </source>
</evidence>
<dbReference type="OrthoDB" id="10256179at2759"/>
<proteinExistence type="predicted"/>
<comment type="caution">
    <text evidence="2">The sequence shown here is derived from an EMBL/GenBank/DDBJ whole genome shotgun (WGS) entry which is preliminary data.</text>
</comment>
<evidence type="ECO:0008006" key="4">
    <source>
        <dbReference type="Google" id="ProtNLM"/>
    </source>
</evidence>
<dbReference type="InterPro" id="IPR051553">
    <property type="entry name" value="Ran_GTPase-activating"/>
</dbReference>
<dbReference type="PRINTS" id="PR00633">
    <property type="entry name" value="RCCNDNSATION"/>
</dbReference>
<dbReference type="SUPFAM" id="SSF50985">
    <property type="entry name" value="RCC1/BLIP-II"/>
    <property type="match status" value="1"/>
</dbReference>
<keyword evidence="3" id="KW-1185">Reference proteome</keyword>
<name>A0A1J4JCA3_9EUKA</name>